<dbReference type="InterPro" id="IPR006085">
    <property type="entry name" value="XPG_DNA_repair_N"/>
</dbReference>
<dbReference type="Gene3D" id="3.40.50.1010">
    <property type="entry name" value="5'-nuclease"/>
    <property type="match status" value="1"/>
</dbReference>
<feature type="compositionally biased region" description="Acidic residues" evidence="2">
    <location>
        <begin position="333"/>
        <end position="342"/>
    </location>
</feature>
<sequence length="732" mass="84534">MGIPGLTTFIENRADLYMDDCKLHDTNLVIDGNSLACQIYQQCGSNMCFGGDYDKYGNILMMFFEALFKCKITPYIVFDGGYETRKMKTIIVRMKNRIQAAEKMSKMYNHHASVFPLFIRETLRDIGLKWEVNMVQCDFEGDTDIANIARRLGCPVLSYDSDFYIFDGLYIPFSRLDMTVRRNVDLTTKMQYNFLNCKIYNVDKFLCSYGRVDKSNLPLLAVLLGNDYVKRSTFSMFYQNLKTQSCHGRHKSESQNRIKSVLVWLENETRESAIIKVLGRYKKEKRQRILDNINNAIKGYNCFDSIYLKYLGISPPDVKSKEECIDFDKLGDIEEPSEPEEDNEKHSESDCDQEIIFPEDQEDSTLPTVFKENFRKCLYPPCFMDIFFRHKYYCIAQVEEVSAENAYIVSFDIIAAIFKILTGLCEGLSCVGRVGSKVGKMDVPTYHDPLPTLEEIETMDSEERLKVFFKILKLDYSFKTHLSSFPYSWHLYILAIKYAIDRSKLSWPLIYALIVSKIILSCIDYRTGFIRSVATFMKKHAAKLSMPLENRDMAIDPKDVSDCLNQLSTMDAIHCMNSLLQYFQKDQKVASSSKFFDRRSVHSISEFQSILLHLKYLNNLLKQPFHDFSVSSCLNCTFVYNFTANLSKRTNIETYLDGLLCKAPTVLNTLHVIINSIKEFSCVTVENTNPPPKKRKKKKKSTSTVIPDEHSNNDSEGEPWVDSNNKFSLLKS</sequence>
<dbReference type="OrthoDB" id="25987at2759"/>
<evidence type="ECO:0000256" key="2">
    <source>
        <dbReference type="SAM" id="MobiDB-lite"/>
    </source>
</evidence>
<feature type="region of interest" description="Disordered" evidence="2">
    <location>
        <begin position="687"/>
        <end position="732"/>
    </location>
</feature>
<feature type="compositionally biased region" description="Basic residues" evidence="2">
    <location>
        <begin position="692"/>
        <end position="701"/>
    </location>
</feature>
<dbReference type="AlphaFoldDB" id="A0A9P0PUD4"/>
<reference evidence="4" key="1">
    <citation type="submission" date="2022-03" db="EMBL/GenBank/DDBJ databases">
        <authorList>
            <person name="Sayadi A."/>
        </authorList>
    </citation>
    <scope>NUCLEOTIDE SEQUENCE</scope>
</reference>
<dbReference type="InterPro" id="IPR029060">
    <property type="entry name" value="PIN-like_dom_sf"/>
</dbReference>
<feature type="compositionally biased region" description="Polar residues" evidence="2">
    <location>
        <begin position="722"/>
        <end position="732"/>
    </location>
</feature>
<feature type="domain" description="XPG N-terminal" evidence="3">
    <location>
        <begin position="1"/>
        <end position="97"/>
    </location>
</feature>
<evidence type="ECO:0000313" key="5">
    <source>
        <dbReference type="Proteomes" id="UP001152888"/>
    </source>
</evidence>
<feature type="region of interest" description="Disordered" evidence="2">
    <location>
        <begin position="332"/>
        <end position="351"/>
    </location>
</feature>
<dbReference type="PANTHER" id="PTHR15665:SF1">
    <property type="entry name" value="PROTEIN ASTEROID HOMOLOG 1"/>
    <property type="match status" value="1"/>
</dbReference>
<gene>
    <name evidence="4" type="ORF">ACAOBT_LOCUS23755</name>
</gene>
<evidence type="ECO:0000256" key="1">
    <source>
        <dbReference type="ARBA" id="ARBA00007398"/>
    </source>
</evidence>
<accession>A0A9P0PUD4</accession>
<dbReference type="InterPro" id="IPR026832">
    <property type="entry name" value="Asteroid"/>
</dbReference>
<dbReference type="SUPFAM" id="SSF88723">
    <property type="entry name" value="PIN domain-like"/>
    <property type="match status" value="1"/>
</dbReference>
<organism evidence="4 5">
    <name type="scientific">Acanthoscelides obtectus</name>
    <name type="common">Bean weevil</name>
    <name type="synonym">Bruchus obtectus</name>
    <dbReference type="NCBI Taxonomy" id="200917"/>
    <lineage>
        <taxon>Eukaryota</taxon>
        <taxon>Metazoa</taxon>
        <taxon>Ecdysozoa</taxon>
        <taxon>Arthropoda</taxon>
        <taxon>Hexapoda</taxon>
        <taxon>Insecta</taxon>
        <taxon>Pterygota</taxon>
        <taxon>Neoptera</taxon>
        <taxon>Endopterygota</taxon>
        <taxon>Coleoptera</taxon>
        <taxon>Polyphaga</taxon>
        <taxon>Cucujiformia</taxon>
        <taxon>Chrysomeloidea</taxon>
        <taxon>Chrysomelidae</taxon>
        <taxon>Bruchinae</taxon>
        <taxon>Bruchini</taxon>
        <taxon>Acanthoscelides</taxon>
    </lineage>
</organism>
<keyword evidence="5" id="KW-1185">Reference proteome</keyword>
<dbReference type="PANTHER" id="PTHR15665">
    <property type="entry name" value="ASTEROID PROTEIN"/>
    <property type="match status" value="1"/>
</dbReference>
<comment type="similarity">
    <text evidence="1">Belongs to the asteroid family.</text>
</comment>
<evidence type="ECO:0000313" key="4">
    <source>
        <dbReference type="EMBL" id="CAH1997454.1"/>
    </source>
</evidence>
<comment type="caution">
    <text evidence="4">The sequence shown here is derived from an EMBL/GenBank/DDBJ whole genome shotgun (WGS) entry which is preliminary data.</text>
</comment>
<proteinExistence type="inferred from homology"/>
<evidence type="ECO:0000259" key="3">
    <source>
        <dbReference type="Pfam" id="PF00752"/>
    </source>
</evidence>
<protein>
    <recommendedName>
        <fullName evidence="3">XPG N-terminal domain-containing protein</fullName>
    </recommendedName>
</protein>
<name>A0A9P0PUD4_ACAOB</name>
<dbReference type="GO" id="GO:0004518">
    <property type="term" value="F:nuclease activity"/>
    <property type="evidence" value="ECO:0007669"/>
    <property type="project" value="InterPro"/>
</dbReference>
<dbReference type="EMBL" id="CAKOFQ010007288">
    <property type="protein sequence ID" value="CAH1997454.1"/>
    <property type="molecule type" value="Genomic_DNA"/>
</dbReference>
<dbReference type="Pfam" id="PF00752">
    <property type="entry name" value="XPG_N"/>
    <property type="match status" value="1"/>
</dbReference>
<dbReference type="Proteomes" id="UP001152888">
    <property type="component" value="Unassembled WGS sequence"/>
</dbReference>